<proteinExistence type="predicted"/>
<evidence type="ECO:0000313" key="2">
    <source>
        <dbReference type="EMBL" id="CAF1096313.1"/>
    </source>
</evidence>
<dbReference type="InterPro" id="IPR014030">
    <property type="entry name" value="Ketoacyl_synth_N"/>
</dbReference>
<organism evidence="3 4">
    <name type="scientific">Adineta steineri</name>
    <dbReference type="NCBI Taxonomy" id="433720"/>
    <lineage>
        <taxon>Eukaryota</taxon>
        <taxon>Metazoa</taxon>
        <taxon>Spiralia</taxon>
        <taxon>Gnathifera</taxon>
        <taxon>Rotifera</taxon>
        <taxon>Eurotatoria</taxon>
        <taxon>Bdelloidea</taxon>
        <taxon>Adinetida</taxon>
        <taxon>Adinetidae</taxon>
        <taxon>Adineta</taxon>
    </lineage>
</organism>
<dbReference type="Gene3D" id="3.40.47.10">
    <property type="match status" value="1"/>
</dbReference>
<dbReference type="Proteomes" id="UP000663845">
    <property type="component" value="Unassembled WGS sequence"/>
</dbReference>
<evidence type="ECO:0000313" key="3">
    <source>
        <dbReference type="EMBL" id="CAF4061250.1"/>
    </source>
</evidence>
<comment type="caution">
    <text evidence="3">The sequence shown here is derived from an EMBL/GenBank/DDBJ whole genome shotgun (WGS) entry which is preliminary data.</text>
</comment>
<dbReference type="SUPFAM" id="SSF53901">
    <property type="entry name" value="Thiolase-like"/>
    <property type="match status" value="1"/>
</dbReference>
<dbReference type="Proteomes" id="UP000663844">
    <property type="component" value="Unassembled WGS sequence"/>
</dbReference>
<sequence length="142" mass="15986">MATINNNSTSLEPIALSGMSYEFAGDIHSPNDLWHVLKESRDIDSTTPIDRFHLESFAAHMINMDNDGQLRQKLLRVNSVDLCHRLLMLKFVHLLDDAGYSVEKLNGAKTSVHIGQFSTDHAVSTIHMRPEHRSRSHGPNTL</sequence>
<evidence type="ECO:0000259" key="1">
    <source>
        <dbReference type="Pfam" id="PF00109"/>
    </source>
</evidence>
<feature type="domain" description="Beta-ketoacyl synthase-like N-terminal" evidence="1">
    <location>
        <begin position="12"/>
        <end position="127"/>
    </location>
</feature>
<name>A0A819SDM7_9BILA</name>
<dbReference type="AlphaFoldDB" id="A0A819SDM7"/>
<dbReference type="Pfam" id="PF00109">
    <property type="entry name" value="ketoacyl-synt"/>
    <property type="match status" value="1"/>
</dbReference>
<dbReference type="EMBL" id="CAJOAZ010004482">
    <property type="protein sequence ID" value="CAF4061250.1"/>
    <property type="molecule type" value="Genomic_DNA"/>
</dbReference>
<dbReference type="EMBL" id="CAJNOG010000228">
    <property type="protein sequence ID" value="CAF1096313.1"/>
    <property type="molecule type" value="Genomic_DNA"/>
</dbReference>
<accession>A0A819SDM7</accession>
<reference evidence="3" key="1">
    <citation type="submission" date="2021-02" db="EMBL/GenBank/DDBJ databases">
        <authorList>
            <person name="Nowell W R."/>
        </authorList>
    </citation>
    <scope>NUCLEOTIDE SEQUENCE</scope>
</reference>
<evidence type="ECO:0000313" key="4">
    <source>
        <dbReference type="Proteomes" id="UP000663844"/>
    </source>
</evidence>
<gene>
    <name evidence="2" type="ORF">JYZ213_LOCUS21128</name>
    <name evidence="3" type="ORF">OXD698_LOCUS33140</name>
</gene>
<dbReference type="GO" id="GO:0016746">
    <property type="term" value="F:acyltransferase activity"/>
    <property type="evidence" value="ECO:0007669"/>
    <property type="project" value="InterPro"/>
</dbReference>
<protein>
    <recommendedName>
        <fullName evidence="1">Beta-ketoacyl synthase-like N-terminal domain-containing protein</fullName>
    </recommendedName>
</protein>
<dbReference type="InterPro" id="IPR016039">
    <property type="entry name" value="Thiolase-like"/>
</dbReference>